<organism evidence="2 3">
    <name type="scientific">Pseudofrankia asymbiotica</name>
    <dbReference type="NCBI Taxonomy" id="1834516"/>
    <lineage>
        <taxon>Bacteria</taxon>
        <taxon>Bacillati</taxon>
        <taxon>Actinomycetota</taxon>
        <taxon>Actinomycetes</taxon>
        <taxon>Frankiales</taxon>
        <taxon>Frankiaceae</taxon>
        <taxon>Pseudofrankia</taxon>
    </lineage>
</organism>
<name>A0A1V2I203_9ACTN</name>
<dbReference type="AlphaFoldDB" id="A0A1V2I203"/>
<feature type="region of interest" description="Disordered" evidence="1">
    <location>
        <begin position="109"/>
        <end position="210"/>
    </location>
</feature>
<accession>A0A1V2I203</accession>
<protein>
    <submittedName>
        <fullName evidence="2">Uncharacterized protein</fullName>
    </submittedName>
</protein>
<evidence type="ECO:0000313" key="3">
    <source>
        <dbReference type="Proteomes" id="UP000188929"/>
    </source>
</evidence>
<sequence length="337" mass="35104">MRKREADTLLRFVRVARPVAATAVSVTTTADDDQRAQADRIVRHWRNELVPLAALPGVGGRFTQPIREVLAGTVQGLLVLSLAQLRGVTDEREQVRLVAVLMLREDLPAGWTPSAPDPAHDRAGGGVDVGSGAETPEAEAGGPRTETPAAEVPDDVAVGPKDQVPDDVAVGPKDQVPDDVAVGPKDQVPDDVAVGPKDEVPEGVTGGPRTEIPAAEVSEAAAEESATWRLVAQQIPVAVYRAARELWTAHSLAGQRAEGRLWHRALGNLPAVGVVGATLGERHALADIAAAAYIELGLAAVEAPGPSVAERAATAAKGVAAHLPSFGRAARSPFRKS</sequence>
<reference evidence="3" key="1">
    <citation type="submission" date="2016-10" db="EMBL/GenBank/DDBJ databases">
        <title>Frankia sp. NRRL B-16386 Genome sequencing.</title>
        <authorList>
            <person name="Ghodhbane-Gtari F."/>
            <person name="Swanson E."/>
            <person name="Gueddou A."/>
            <person name="Hezbri K."/>
            <person name="Ktari K."/>
            <person name="Nouioui I."/>
            <person name="Morris K."/>
            <person name="Simpson S."/>
            <person name="Abebe-Akele F."/>
            <person name="Thomas K."/>
            <person name="Gtari M."/>
            <person name="Tisa L.S."/>
        </authorList>
    </citation>
    <scope>NUCLEOTIDE SEQUENCE [LARGE SCALE GENOMIC DNA]</scope>
    <source>
        <strain evidence="3">NRRL B-16386</strain>
    </source>
</reference>
<evidence type="ECO:0000256" key="1">
    <source>
        <dbReference type="SAM" id="MobiDB-lite"/>
    </source>
</evidence>
<dbReference type="EMBL" id="MOMC01000082">
    <property type="protein sequence ID" value="ONH23667.1"/>
    <property type="molecule type" value="Genomic_DNA"/>
</dbReference>
<proteinExistence type="predicted"/>
<keyword evidence="3" id="KW-1185">Reference proteome</keyword>
<dbReference type="OrthoDB" id="3825591at2"/>
<evidence type="ECO:0000313" key="2">
    <source>
        <dbReference type="EMBL" id="ONH23667.1"/>
    </source>
</evidence>
<gene>
    <name evidence="2" type="ORF">BL253_32225</name>
</gene>
<dbReference type="RefSeq" id="WP_076821365.1">
    <property type="nucleotide sequence ID" value="NZ_MOMC01000082.1"/>
</dbReference>
<comment type="caution">
    <text evidence="2">The sequence shown here is derived from an EMBL/GenBank/DDBJ whole genome shotgun (WGS) entry which is preliminary data.</text>
</comment>
<dbReference type="Proteomes" id="UP000188929">
    <property type="component" value="Unassembled WGS sequence"/>
</dbReference>